<dbReference type="OrthoDB" id="954262at2"/>
<sequence length="287" mass="29935">MNLFNIIDEIQKVDPEINDRFNPRRAAIKNITSFGSKVAVAALPFALGTMFKKAYGAATTPVVDVLNFALTLEHLEAGFYNKGLSIGGFVPAGGIDAKFVSQIAADENKHVAFLKTVITQLGGTPVAPPTVDYTGGNNKGNGPFKDVFTNYTTFLTVGAAFEDTGVRAYKGQAPNLLGNQVVLTAALGIHAVEGRHASALRYLINSHKVGTTATPAIKPYIVSSASKGNDTGAGAADGNYAGEENTTQGGVNLSSLASIGVVTASFDEPLSKDEVLKLLVGSFIVTP</sequence>
<comment type="caution">
    <text evidence="1">The sequence shown here is derived from an EMBL/GenBank/DDBJ whole genome shotgun (WGS) entry which is preliminary data.</text>
</comment>
<dbReference type="RefSeq" id="WP_117384666.1">
    <property type="nucleotide sequence ID" value="NZ_QWDE01000004.1"/>
</dbReference>
<reference evidence="1 2" key="1">
    <citation type="submission" date="2018-08" db="EMBL/GenBank/DDBJ databases">
        <title>Mucilaginibacter terrae sp. nov., isolated from manganese diggings.</title>
        <authorList>
            <person name="Huang Y."/>
            <person name="Zhou Z."/>
        </authorList>
    </citation>
    <scope>NUCLEOTIDE SEQUENCE [LARGE SCALE GENOMIC DNA]</scope>
    <source>
        <strain evidence="1 2">ZH6</strain>
    </source>
</reference>
<dbReference type="InterPro" id="IPR009078">
    <property type="entry name" value="Ferritin-like_SF"/>
</dbReference>
<dbReference type="Gene3D" id="1.20.1260.10">
    <property type="match status" value="1"/>
</dbReference>
<dbReference type="Pfam" id="PF13668">
    <property type="entry name" value="Ferritin_2"/>
    <property type="match status" value="1"/>
</dbReference>
<name>A0A3E2NLG7_9SPHI</name>
<dbReference type="Proteomes" id="UP000260823">
    <property type="component" value="Unassembled WGS sequence"/>
</dbReference>
<proteinExistence type="predicted"/>
<dbReference type="SUPFAM" id="SSF47240">
    <property type="entry name" value="Ferritin-like"/>
    <property type="match status" value="1"/>
</dbReference>
<keyword evidence="2" id="KW-1185">Reference proteome</keyword>
<dbReference type="PANTHER" id="PTHR31694:SF26">
    <property type="entry name" value="OS05G0151100 PROTEIN"/>
    <property type="match status" value="1"/>
</dbReference>
<protein>
    <submittedName>
        <fullName evidence="1">Ferritin-like domain-containing protein</fullName>
    </submittedName>
</protein>
<dbReference type="CDD" id="cd00657">
    <property type="entry name" value="Ferritin_like"/>
    <property type="match status" value="1"/>
</dbReference>
<dbReference type="InterPro" id="IPR012347">
    <property type="entry name" value="Ferritin-like"/>
</dbReference>
<organism evidence="1 2">
    <name type="scientific">Mucilaginibacter terrenus</name>
    <dbReference type="NCBI Taxonomy" id="2482727"/>
    <lineage>
        <taxon>Bacteria</taxon>
        <taxon>Pseudomonadati</taxon>
        <taxon>Bacteroidota</taxon>
        <taxon>Sphingobacteriia</taxon>
        <taxon>Sphingobacteriales</taxon>
        <taxon>Sphingobacteriaceae</taxon>
        <taxon>Mucilaginibacter</taxon>
    </lineage>
</organism>
<dbReference type="InterPro" id="IPR052965">
    <property type="entry name" value="Pigment-catalase-like"/>
</dbReference>
<evidence type="ECO:0000313" key="2">
    <source>
        <dbReference type="Proteomes" id="UP000260823"/>
    </source>
</evidence>
<gene>
    <name evidence="1" type="ORF">DYU05_18685</name>
</gene>
<dbReference type="EMBL" id="QWDE01000004">
    <property type="protein sequence ID" value="RFZ81847.1"/>
    <property type="molecule type" value="Genomic_DNA"/>
</dbReference>
<evidence type="ECO:0000313" key="1">
    <source>
        <dbReference type="EMBL" id="RFZ81847.1"/>
    </source>
</evidence>
<accession>A0A3E2NLG7</accession>
<dbReference type="PANTHER" id="PTHR31694">
    <property type="entry name" value="DESICCATION-LIKE PROTEIN"/>
    <property type="match status" value="1"/>
</dbReference>
<dbReference type="AlphaFoldDB" id="A0A3E2NLG7"/>